<protein>
    <submittedName>
        <fullName evidence="1">Uncharacterized protein</fullName>
    </submittedName>
</protein>
<evidence type="ECO:0000313" key="1">
    <source>
        <dbReference type="EMBL" id="CEJ80829.1"/>
    </source>
</evidence>
<dbReference type="InterPro" id="IPR018788">
    <property type="entry name" value="Proteasome_assmbl_chp_3"/>
</dbReference>
<dbReference type="EMBL" id="CDHN01000001">
    <property type="protein sequence ID" value="CEJ80829.1"/>
    <property type="molecule type" value="Genomic_DNA"/>
</dbReference>
<reference evidence="1 2" key="1">
    <citation type="journal article" date="2015" name="Genome Announc.">
        <title>Draft Genome Sequence and Gene Annotation of the Entomopathogenic Fungus Verticillium hemipterigenum.</title>
        <authorList>
            <person name="Horn F."/>
            <person name="Habel A."/>
            <person name="Scharf D.H."/>
            <person name="Dworschak J."/>
            <person name="Brakhage A.A."/>
            <person name="Guthke R."/>
            <person name="Hertweck C."/>
            <person name="Linde J."/>
        </authorList>
    </citation>
    <scope>NUCLEOTIDE SEQUENCE [LARGE SCALE GENOMIC DNA]</scope>
</reference>
<dbReference type="GO" id="GO:0043248">
    <property type="term" value="P:proteasome assembly"/>
    <property type="evidence" value="ECO:0007669"/>
    <property type="project" value="InterPro"/>
</dbReference>
<dbReference type="OrthoDB" id="5593278at2759"/>
<keyword evidence="2" id="KW-1185">Reference proteome</keyword>
<dbReference type="PANTHER" id="PTHR31051">
    <property type="entry name" value="PROTEASOME ASSEMBLY CHAPERONE 3"/>
    <property type="match status" value="1"/>
</dbReference>
<dbReference type="HOGENOM" id="CLU_138059_0_0_1"/>
<dbReference type="PANTHER" id="PTHR31051:SF1">
    <property type="entry name" value="PROTEASOME ASSEMBLY CHAPERONE 3"/>
    <property type="match status" value="1"/>
</dbReference>
<evidence type="ECO:0000313" key="2">
    <source>
        <dbReference type="Proteomes" id="UP000039046"/>
    </source>
</evidence>
<dbReference type="InterPro" id="IPR053720">
    <property type="entry name" value="Psm_Assembly_Chaperone"/>
</dbReference>
<sequence>MEEADLRFEPFPAKARSVSGAVNGVETEITLTNFSDKILVTISQGGRLSQWVQVPLTGSAARAVDMSLPGAPKSLLPSTHLTPTTLFGGGGDDRETVGQLYAAQLASQIEMRNGDDKRTLVVGLGLESVDKSRETFFDFIELAQQVL</sequence>
<organism evidence="1 2">
    <name type="scientific">[Torrubiella] hemipterigena</name>
    <dbReference type="NCBI Taxonomy" id="1531966"/>
    <lineage>
        <taxon>Eukaryota</taxon>
        <taxon>Fungi</taxon>
        <taxon>Dikarya</taxon>
        <taxon>Ascomycota</taxon>
        <taxon>Pezizomycotina</taxon>
        <taxon>Sordariomycetes</taxon>
        <taxon>Hypocreomycetidae</taxon>
        <taxon>Hypocreales</taxon>
        <taxon>Clavicipitaceae</taxon>
        <taxon>Clavicipitaceae incertae sedis</taxon>
        <taxon>'Torrubiella' clade</taxon>
    </lineage>
</organism>
<dbReference type="STRING" id="1531966.A0A0A1T658"/>
<accession>A0A0A1T658</accession>
<dbReference type="Gene3D" id="3.30.230.90">
    <property type="match status" value="1"/>
</dbReference>
<dbReference type="Pfam" id="PF10178">
    <property type="entry name" value="PAC3"/>
    <property type="match status" value="1"/>
</dbReference>
<dbReference type="Proteomes" id="UP000039046">
    <property type="component" value="Unassembled WGS sequence"/>
</dbReference>
<gene>
    <name evidence="1" type="ORF">VHEMI00989</name>
</gene>
<name>A0A0A1T658_9HYPO</name>
<proteinExistence type="predicted"/>
<dbReference type="AlphaFoldDB" id="A0A0A1T658"/>